<feature type="compositionally biased region" description="Acidic residues" evidence="1">
    <location>
        <begin position="399"/>
        <end position="409"/>
    </location>
</feature>
<name>A0A151JGW2_9VIBR</name>
<sequence>MSDQQLNDKNNYIKARVVNLGDGLGYIQSVDIAVEFSLNPALKEAIDTYFSSLSFTKNTETATTSRSLNEFFSNIDDVNIEVLDMKGKKIQSVAGISITVNKSGGEDSENTPSNVFELVLGGIPTVVGTHQIIVKISSNESGDYVLLPYYIDVQHQYAQIEKSSSFDQGILALSAKFPLQMKADEIHIVEVAKEELEALFKAPEGSEIEVMLAGDVPFLWEQKKNIAELADPIVANEKLTEDEKLAELDKWVAYIKAGKNGAQIHITVQAQYSAKSAQGEVEQVVSAIVEEVAQVSVFGSVTDTTAKALSGKTFVLEGHLFSEKATEHYKSCSLVSFQNGTISLSEFKVTDFEKCDLSAPLQEAGSYTQDYDGLIATIGDQKYHFSAVALTTKVEVESEEGEMIEDEQPTGEVALIRNRS</sequence>
<feature type="region of interest" description="Disordered" evidence="1">
    <location>
        <begin position="399"/>
        <end position="420"/>
    </location>
</feature>
<proteinExistence type="predicted"/>
<reference evidence="3" key="1">
    <citation type="submission" date="2015-12" db="EMBL/GenBank/DDBJ databases">
        <authorList>
            <person name="Tarr C.L."/>
            <person name="Gladney L.M."/>
        </authorList>
    </citation>
    <scope>NUCLEOTIDE SEQUENCE [LARGE SCALE GENOMIC DNA]</scope>
    <source>
        <strain evidence="3">2756-81</strain>
    </source>
</reference>
<evidence type="ECO:0000313" key="3">
    <source>
        <dbReference type="Proteomes" id="UP000075349"/>
    </source>
</evidence>
<dbReference type="AlphaFoldDB" id="A0A151JGW2"/>
<evidence type="ECO:0000313" key="2">
    <source>
        <dbReference type="EMBL" id="KYN24922.1"/>
    </source>
</evidence>
<dbReference type="EMBL" id="LOMK01000001">
    <property type="protein sequence ID" value="KYN24922.1"/>
    <property type="molecule type" value="Genomic_DNA"/>
</dbReference>
<organism evidence="2 3">
    <name type="scientific">Vibrio cidicii</name>
    <dbReference type="NCBI Taxonomy" id="1763883"/>
    <lineage>
        <taxon>Bacteria</taxon>
        <taxon>Pseudomonadati</taxon>
        <taxon>Pseudomonadota</taxon>
        <taxon>Gammaproteobacteria</taxon>
        <taxon>Vibrionales</taxon>
        <taxon>Vibrionaceae</taxon>
        <taxon>Vibrio</taxon>
    </lineage>
</organism>
<protein>
    <submittedName>
        <fullName evidence="2">Uncharacterized protein</fullName>
    </submittedName>
</protein>
<gene>
    <name evidence="2" type="ORF">AUQ44_03575</name>
</gene>
<evidence type="ECO:0000256" key="1">
    <source>
        <dbReference type="SAM" id="MobiDB-lite"/>
    </source>
</evidence>
<comment type="caution">
    <text evidence="2">The sequence shown here is derived from an EMBL/GenBank/DDBJ whole genome shotgun (WGS) entry which is preliminary data.</text>
</comment>
<accession>A0A151JGW2</accession>
<dbReference type="Proteomes" id="UP000075349">
    <property type="component" value="Unassembled WGS sequence"/>
</dbReference>